<comment type="similarity">
    <text evidence="1">Belongs to the MobA/MobL family.</text>
</comment>
<accession>A0A6P0BM47</accession>
<keyword evidence="3" id="KW-0067">ATP-binding</keyword>
<evidence type="ECO:0000256" key="3">
    <source>
        <dbReference type="ARBA" id="ARBA00022840"/>
    </source>
</evidence>
<sequence>MAIMFVRAQVISRGAGRNIVSAAAYRHRTRMMDEQAGTSFSYRGGASELVHEELALPDQTPYWLRSAVEGRSVAGASEALWNAVEAFEKLANARLARELIIALPEELTRAENIALVREFVRDNFTSEGMVADWVYHDKDGNPHTHLLTTVRPLAEEGFGPKHAPVLGENGEPLRFVTPRRPTGRIVYKSWGGDKETLQAWKIAWAETANRHLALAGHEIRLDGRSYAEQGLDGIAQRHLGPEKAALARKGRELYFAPADLARRQEMADRLLADPALLLKQLGNERSTFDERDIAKALHRYVDDPADFANIRARLMASDDLIMLKPQQIDAETGKASEPAVFTTRDILRIEYDMARSAQVLSEGRAFAVPDRVGAAAIRNVETGDPEKPFKLDAEQVDAVRHVTGDSGIAAVVGLAGAGKSTLLAAARVAWEHDGRRVIGAALAGKAAEGLEDSSGIRSRTLASWELAWANGHETLHRGDVLVIDEAGMVSSQQMARVLKIAEEAGTKVVLVGDAMQLQPIQAGAAFRAIAERIGFAELAGVRRQREDWAREASRLFARGETEKGLDAYAQQGHLIEAATRDEIIGRIVSDWTDARRALVRESAEGANTTRLRGDELLVLAHTNQDVKRLNEALRSVMTDEGALGESRSFRTERGAREFAAGDRIIFLENARFLEPRAPRLGPQYVKNGMLGTVVSTGDKRGDTLLSVRLDNGRDVVI</sequence>
<dbReference type="Proteomes" id="UP000471560">
    <property type="component" value="Unassembled WGS sequence"/>
</dbReference>
<evidence type="ECO:0000313" key="7">
    <source>
        <dbReference type="Proteomes" id="UP000471560"/>
    </source>
</evidence>
<evidence type="ECO:0000259" key="5">
    <source>
        <dbReference type="Pfam" id="PF03389"/>
    </source>
</evidence>
<name>A0A6P0BM47_RHILE</name>
<evidence type="ECO:0000313" key="6">
    <source>
        <dbReference type="EMBL" id="NEI39112.1"/>
    </source>
</evidence>
<dbReference type="InterPro" id="IPR050534">
    <property type="entry name" value="Coronavir_polyprotein_1ab"/>
</dbReference>
<feature type="domain" description="MobA/MobL protein" evidence="5">
    <location>
        <begin position="18"/>
        <end position="249"/>
    </location>
</feature>
<keyword evidence="4" id="KW-0184">Conjugation</keyword>
<keyword evidence="2" id="KW-0547">Nucleotide-binding</keyword>
<protein>
    <submittedName>
        <fullName evidence="6">Ti-type conjugative transfer relaxase TraA</fullName>
    </submittedName>
</protein>
<dbReference type="AlphaFoldDB" id="A0A6P0BM47"/>
<dbReference type="SUPFAM" id="SSF52540">
    <property type="entry name" value="P-loop containing nucleoside triphosphate hydrolases"/>
    <property type="match status" value="1"/>
</dbReference>
<dbReference type="PANTHER" id="PTHR43788:SF6">
    <property type="entry name" value="DNA HELICASE B"/>
    <property type="match status" value="1"/>
</dbReference>
<evidence type="ECO:0000256" key="1">
    <source>
        <dbReference type="ARBA" id="ARBA00010873"/>
    </source>
</evidence>
<organism evidence="6 7">
    <name type="scientific">Rhizobium leguminosarum</name>
    <dbReference type="NCBI Taxonomy" id="384"/>
    <lineage>
        <taxon>Bacteria</taxon>
        <taxon>Pseudomonadati</taxon>
        <taxon>Pseudomonadota</taxon>
        <taxon>Alphaproteobacteria</taxon>
        <taxon>Hyphomicrobiales</taxon>
        <taxon>Rhizobiaceae</taxon>
        <taxon>Rhizobium/Agrobacterium group</taxon>
        <taxon>Rhizobium</taxon>
    </lineage>
</organism>
<gene>
    <name evidence="6" type="primary">traA</name>
    <name evidence="6" type="ORF">GR204_35235</name>
</gene>
<dbReference type="EMBL" id="WUEZ01000094">
    <property type="protein sequence ID" value="NEI39112.1"/>
    <property type="molecule type" value="Genomic_DNA"/>
</dbReference>
<dbReference type="GO" id="GO:0005524">
    <property type="term" value="F:ATP binding"/>
    <property type="evidence" value="ECO:0007669"/>
    <property type="project" value="UniProtKB-KW"/>
</dbReference>
<dbReference type="InterPro" id="IPR014136">
    <property type="entry name" value="TraA_Ti"/>
</dbReference>
<comment type="caution">
    <text evidence="6">The sequence shown here is derived from an EMBL/GenBank/DDBJ whole genome shotgun (WGS) entry which is preliminary data.</text>
</comment>
<dbReference type="GO" id="GO:0003678">
    <property type="term" value="F:DNA helicase activity"/>
    <property type="evidence" value="ECO:0007669"/>
    <property type="project" value="UniProtKB-ARBA"/>
</dbReference>
<dbReference type="Gene3D" id="3.40.50.300">
    <property type="entry name" value="P-loop containing nucleotide triphosphate hydrolases"/>
    <property type="match status" value="2"/>
</dbReference>
<feature type="non-terminal residue" evidence="6">
    <location>
        <position position="717"/>
    </location>
</feature>
<dbReference type="PANTHER" id="PTHR43788">
    <property type="entry name" value="DNA2/NAM7 HELICASE FAMILY MEMBER"/>
    <property type="match status" value="1"/>
</dbReference>
<dbReference type="NCBIfam" id="TIGR02768">
    <property type="entry name" value="TraA_Ti"/>
    <property type="match status" value="1"/>
</dbReference>
<dbReference type="Pfam" id="PF13604">
    <property type="entry name" value="AAA_30"/>
    <property type="match status" value="1"/>
</dbReference>
<dbReference type="InterPro" id="IPR005053">
    <property type="entry name" value="MobA_MobL"/>
</dbReference>
<dbReference type="Gene3D" id="3.30.930.30">
    <property type="match status" value="1"/>
</dbReference>
<dbReference type="InterPro" id="IPR027417">
    <property type="entry name" value="P-loop_NTPase"/>
</dbReference>
<dbReference type="Pfam" id="PF03389">
    <property type="entry name" value="MobA_MobL"/>
    <property type="match status" value="1"/>
</dbReference>
<dbReference type="Gene3D" id="2.30.30.940">
    <property type="match status" value="1"/>
</dbReference>
<proteinExistence type="inferred from homology"/>
<dbReference type="CDD" id="cd17933">
    <property type="entry name" value="DEXSc_RecD-like"/>
    <property type="match status" value="1"/>
</dbReference>
<evidence type="ECO:0000256" key="2">
    <source>
        <dbReference type="ARBA" id="ARBA00022741"/>
    </source>
</evidence>
<dbReference type="RefSeq" id="WP_164579505.1">
    <property type="nucleotide sequence ID" value="NZ_WUEZ01000094.1"/>
</dbReference>
<evidence type="ECO:0000256" key="4">
    <source>
        <dbReference type="ARBA" id="ARBA00022971"/>
    </source>
</evidence>
<reference evidence="6 7" key="1">
    <citation type="submission" date="2019-12" db="EMBL/GenBank/DDBJ databases">
        <title>Rhizobium genotypes associated with high levels of biological nitrogen fixation by grain legumes in a temperate-maritime cropping system.</title>
        <authorList>
            <person name="Maluk M."/>
            <person name="Francesc Ferrando Molina F."/>
            <person name="Lopez Del Egido L."/>
            <person name="Lafos M."/>
            <person name="Langarica-Fuentes A."/>
            <person name="Gebre Yohannes G."/>
            <person name="Young M.W."/>
            <person name="Martin P."/>
            <person name="Gantlett R."/>
            <person name="Kenicer G."/>
            <person name="Hawes C."/>
            <person name="Begg G.S."/>
            <person name="Quilliam R.S."/>
            <person name="Squire G.R."/>
            <person name="Poole P.S."/>
            <person name="Young P.W."/>
            <person name="Iannetta P.M."/>
            <person name="James E.K."/>
        </authorList>
    </citation>
    <scope>NUCLEOTIDE SEQUENCE [LARGE SCALE GENOMIC DNA]</scope>
    <source>
        <strain evidence="6 7">JHI1096</strain>
    </source>
</reference>